<dbReference type="Pfam" id="PF07681">
    <property type="entry name" value="DoxX"/>
    <property type="match status" value="1"/>
</dbReference>
<proteinExistence type="predicted"/>
<keyword evidence="7" id="KW-1185">Reference proteome</keyword>
<dbReference type="GO" id="GO:0016020">
    <property type="term" value="C:membrane"/>
    <property type="evidence" value="ECO:0007669"/>
    <property type="project" value="UniProtKB-SubCell"/>
</dbReference>
<feature type="transmembrane region" description="Helical" evidence="5">
    <location>
        <begin position="98"/>
        <end position="116"/>
    </location>
</feature>
<dbReference type="OrthoDB" id="8161897at2"/>
<organism evidence="6 7">
    <name type="scientific">Pedobacter yonginense</name>
    <dbReference type="NCBI Taxonomy" id="651869"/>
    <lineage>
        <taxon>Bacteria</taxon>
        <taxon>Pseudomonadati</taxon>
        <taxon>Bacteroidota</taxon>
        <taxon>Sphingobacteriia</taxon>
        <taxon>Sphingobacteriales</taxon>
        <taxon>Sphingobacteriaceae</taxon>
        <taxon>Pedobacter</taxon>
    </lineage>
</organism>
<dbReference type="InterPro" id="IPR032808">
    <property type="entry name" value="DoxX"/>
</dbReference>
<sequence>MKIAVIIVRVLLGALFVFGAVAFFFHLPMKQPELSADQKTFMAGAMASVYLFPLIKITELICGLALLIGRFVPLAVVVIFPVSLNILLYHVYLGPAELPMAIVILIANLFLAYAYRKNYTALLAAK</sequence>
<dbReference type="RefSeq" id="WP_109924061.1">
    <property type="nucleotide sequence ID" value="NZ_QGNZ01000001.1"/>
</dbReference>
<protein>
    <submittedName>
        <fullName evidence="6">DoxX family protein</fullName>
    </submittedName>
</protein>
<keyword evidence="3 5" id="KW-1133">Transmembrane helix</keyword>
<evidence type="ECO:0000313" key="7">
    <source>
        <dbReference type="Proteomes" id="UP000245379"/>
    </source>
</evidence>
<comment type="subcellular location">
    <subcellularLocation>
        <location evidence="1">Membrane</location>
        <topology evidence="1">Multi-pass membrane protein</topology>
    </subcellularLocation>
</comment>
<evidence type="ECO:0000256" key="1">
    <source>
        <dbReference type="ARBA" id="ARBA00004141"/>
    </source>
</evidence>
<evidence type="ECO:0000256" key="2">
    <source>
        <dbReference type="ARBA" id="ARBA00022692"/>
    </source>
</evidence>
<accession>A0A317EP34</accession>
<name>A0A317EP34_9SPHI</name>
<keyword evidence="2 5" id="KW-0812">Transmembrane</keyword>
<evidence type="ECO:0000256" key="3">
    <source>
        <dbReference type="ARBA" id="ARBA00022989"/>
    </source>
</evidence>
<evidence type="ECO:0000313" key="6">
    <source>
        <dbReference type="EMBL" id="PWS28630.1"/>
    </source>
</evidence>
<dbReference type="Proteomes" id="UP000245379">
    <property type="component" value="Unassembled WGS sequence"/>
</dbReference>
<keyword evidence="4 5" id="KW-0472">Membrane</keyword>
<evidence type="ECO:0000256" key="5">
    <source>
        <dbReference type="SAM" id="Phobius"/>
    </source>
</evidence>
<dbReference type="AlphaFoldDB" id="A0A317EP34"/>
<feature type="transmembrane region" description="Helical" evidence="5">
    <location>
        <begin position="47"/>
        <end position="67"/>
    </location>
</feature>
<evidence type="ECO:0000256" key="4">
    <source>
        <dbReference type="ARBA" id="ARBA00023136"/>
    </source>
</evidence>
<feature type="transmembrane region" description="Helical" evidence="5">
    <location>
        <begin position="74"/>
        <end position="92"/>
    </location>
</feature>
<feature type="transmembrane region" description="Helical" evidence="5">
    <location>
        <begin position="7"/>
        <end position="27"/>
    </location>
</feature>
<dbReference type="EMBL" id="QGNZ01000001">
    <property type="protein sequence ID" value="PWS28630.1"/>
    <property type="molecule type" value="Genomic_DNA"/>
</dbReference>
<gene>
    <name evidence="6" type="ORF">DHW03_01905</name>
</gene>
<reference evidence="6 7" key="1">
    <citation type="submission" date="2018-05" db="EMBL/GenBank/DDBJ databases">
        <title>Pedobacter paludis sp. nov., isolated from wetland soil.</title>
        <authorList>
            <person name="Zhang Y."/>
            <person name="Wang G."/>
        </authorList>
    </citation>
    <scope>NUCLEOTIDE SEQUENCE [LARGE SCALE GENOMIC DNA]</scope>
    <source>
        <strain evidence="6 7">KCTC22721</strain>
    </source>
</reference>
<comment type="caution">
    <text evidence="6">The sequence shown here is derived from an EMBL/GenBank/DDBJ whole genome shotgun (WGS) entry which is preliminary data.</text>
</comment>